<evidence type="ECO:0000256" key="1">
    <source>
        <dbReference type="SAM" id="Phobius"/>
    </source>
</evidence>
<evidence type="ECO:0008006" key="3">
    <source>
        <dbReference type="Google" id="ProtNLM"/>
    </source>
</evidence>
<proteinExistence type="predicted"/>
<keyword evidence="1" id="KW-1133">Transmembrane helix</keyword>
<keyword evidence="1" id="KW-0812">Transmembrane</keyword>
<feature type="transmembrane region" description="Helical" evidence="1">
    <location>
        <begin position="49"/>
        <end position="67"/>
    </location>
</feature>
<comment type="caution">
    <text evidence="2">The sequence shown here is derived from an EMBL/GenBank/DDBJ whole genome shotgun (WGS) entry which is preliminary data.</text>
</comment>
<reference evidence="2" key="1">
    <citation type="journal article" date="2014" name="Front. Microbiol.">
        <title>High frequency of phylogenetically diverse reductive dehalogenase-homologous genes in deep subseafloor sedimentary metagenomes.</title>
        <authorList>
            <person name="Kawai M."/>
            <person name="Futagami T."/>
            <person name="Toyoda A."/>
            <person name="Takaki Y."/>
            <person name="Nishi S."/>
            <person name="Hori S."/>
            <person name="Arai W."/>
            <person name="Tsubouchi T."/>
            <person name="Morono Y."/>
            <person name="Uchiyama I."/>
            <person name="Ito T."/>
            <person name="Fujiyama A."/>
            <person name="Inagaki F."/>
            <person name="Takami H."/>
        </authorList>
    </citation>
    <scope>NUCLEOTIDE SEQUENCE</scope>
    <source>
        <strain evidence="2">Expedition CK06-06</strain>
    </source>
</reference>
<name>X1MHD7_9ZZZZ</name>
<gene>
    <name evidence="2" type="ORF">S06H3_32645</name>
</gene>
<feature type="non-terminal residue" evidence="2">
    <location>
        <position position="1"/>
    </location>
</feature>
<organism evidence="2">
    <name type="scientific">marine sediment metagenome</name>
    <dbReference type="NCBI Taxonomy" id="412755"/>
    <lineage>
        <taxon>unclassified sequences</taxon>
        <taxon>metagenomes</taxon>
        <taxon>ecological metagenomes</taxon>
    </lineage>
</organism>
<feature type="transmembrane region" description="Helical" evidence="1">
    <location>
        <begin position="23"/>
        <end position="43"/>
    </location>
</feature>
<evidence type="ECO:0000313" key="2">
    <source>
        <dbReference type="EMBL" id="GAI30698.1"/>
    </source>
</evidence>
<dbReference type="AlphaFoldDB" id="X1MHD7"/>
<sequence length="194" mass="21934">LNVIACIGVMILPQAQKYDGVRLFLPAFPFIACLAGMGLVRILEKKSSLLPLGILLLLAGTLPLINIHPYYLSYYSILVGGVKGAKQLGFETTYWGDTCTDDALNYLNENAKESAKIAFYPVGCNVVRLYKVTGRLRQDIEAASPEEWETLDYLVLNCRQGFFDERLWEIYRKEKYGYATIFQDVPLTAIYKIK</sequence>
<accession>X1MHD7</accession>
<dbReference type="EMBL" id="BARV01019424">
    <property type="protein sequence ID" value="GAI30698.1"/>
    <property type="molecule type" value="Genomic_DNA"/>
</dbReference>
<keyword evidence="1" id="KW-0472">Membrane</keyword>
<protein>
    <recommendedName>
        <fullName evidence="3">Glycosyltransferase RgtA/B/C/D-like domain-containing protein</fullName>
    </recommendedName>
</protein>